<dbReference type="AlphaFoldDB" id="A0A812NC64"/>
<dbReference type="OrthoDB" id="437027at2759"/>
<feature type="compositionally biased region" description="Low complexity" evidence="1">
    <location>
        <begin position="150"/>
        <end position="164"/>
    </location>
</feature>
<feature type="compositionally biased region" description="Basic and acidic residues" evidence="1">
    <location>
        <begin position="133"/>
        <end position="148"/>
    </location>
</feature>
<sequence>MVRFGARVALSASFLVAAGFVGFVPVSPPRCHKSLMPASVAEATAPEARRDVPTGVPVVMAVLAGLVVAFAMPPKALAQPGGLPDFSVVRPGYMQGIDAANAATKPGEIDFVTRSRIEAAQFPQAVKELQKEKATIEKNAPTKEERLQRYRQQAQAYSQSASIE</sequence>
<dbReference type="Proteomes" id="UP000604046">
    <property type="component" value="Unassembled WGS sequence"/>
</dbReference>
<evidence type="ECO:0000256" key="1">
    <source>
        <dbReference type="SAM" id="MobiDB-lite"/>
    </source>
</evidence>
<evidence type="ECO:0000313" key="3">
    <source>
        <dbReference type="Proteomes" id="UP000604046"/>
    </source>
</evidence>
<protein>
    <submittedName>
        <fullName evidence="2">Uncharacterized protein</fullName>
    </submittedName>
</protein>
<gene>
    <name evidence="2" type="ORF">SNAT2548_LOCUS16448</name>
</gene>
<dbReference type="EMBL" id="CAJNDS010002081">
    <property type="protein sequence ID" value="CAE7313374.1"/>
    <property type="molecule type" value="Genomic_DNA"/>
</dbReference>
<proteinExistence type="predicted"/>
<evidence type="ECO:0000313" key="2">
    <source>
        <dbReference type="EMBL" id="CAE7313374.1"/>
    </source>
</evidence>
<organism evidence="2 3">
    <name type="scientific">Symbiodinium natans</name>
    <dbReference type="NCBI Taxonomy" id="878477"/>
    <lineage>
        <taxon>Eukaryota</taxon>
        <taxon>Sar</taxon>
        <taxon>Alveolata</taxon>
        <taxon>Dinophyceae</taxon>
        <taxon>Suessiales</taxon>
        <taxon>Symbiodiniaceae</taxon>
        <taxon>Symbiodinium</taxon>
    </lineage>
</organism>
<keyword evidence="3" id="KW-1185">Reference proteome</keyword>
<comment type="caution">
    <text evidence="2">The sequence shown here is derived from an EMBL/GenBank/DDBJ whole genome shotgun (WGS) entry which is preliminary data.</text>
</comment>
<name>A0A812NC64_9DINO</name>
<feature type="region of interest" description="Disordered" evidence="1">
    <location>
        <begin position="133"/>
        <end position="164"/>
    </location>
</feature>
<reference evidence="2" key="1">
    <citation type="submission" date="2021-02" db="EMBL/GenBank/DDBJ databases">
        <authorList>
            <person name="Dougan E. K."/>
            <person name="Rhodes N."/>
            <person name="Thang M."/>
            <person name="Chan C."/>
        </authorList>
    </citation>
    <scope>NUCLEOTIDE SEQUENCE</scope>
</reference>
<accession>A0A812NC64</accession>